<dbReference type="InterPro" id="IPR050832">
    <property type="entry name" value="Bact_Acetyltransf"/>
</dbReference>
<dbReference type="EMBL" id="UAWN01000012">
    <property type="protein sequence ID" value="SQC16234.1"/>
    <property type="molecule type" value="Genomic_DNA"/>
</dbReference>
<dbReference type="InterPro" id="IPR001451">
    <property type="entry name" value="Hexapep"/>
</dbReference>
<dbReference type="AlphaFoldDB" id="A0A2X3CUD3"/>
<dbReference type="PANTHER" id="PTHR43877">
    <property type="entry name" value="AMINOALKYLPHOSPHONATE N-ACETYLTRANSFERASE-RELATED-RELATED"/>
    <property type="match status" value="1"/>
</dbReference>
<dbReference type="SUPFAM" id="SSF55729">
    <property type="entry name" value="Acyl-CoA N-acyltransferases (Nat)"/>
    <property type="match status" value="1"/>
</dbReference>
<evidence type="ECO:0000256" key="1">
    <source>
        <dbReference type="ARBA" id="ARBA00022679"/>
    </source>
</evidence>
<evidence type="ECO:0000259" key="3">
    <source>
        <dbReference type="PROSITE" id="PS51186"/>
    </source>
</evidence>
<accession>A0A2X3CUD3</accession>
<sequence>MLTIRQACPEDAPQLSAMGYASYHHHFAHLWRAADELALFLKQEYAEDALRRSLADATQHWLIAEAPSPVGFAKYSYQQRMADDGKIGTLLHKLYLMPGKTGHRYGEHIFHAVETRAKTAGESWLWLEVLAANPAARRFLRTPGDAAHQRHDFPLRQPAKHLTYSGQTDLRGTMPELRDTGVRNVVCGENVVIYQPANLYDCQLGDNVFVGPFVEIQGNTRIGANSKIQSHTFICEYVTIGQRCFIGHGVMFANDLFREGKPNADRASWGRIEIGDDVSIAAAPRFWPSASAMGW</sequence>
<proteinExistence type="predicted"/>
<dbReference type="Pfam" id="PF00583">
    <property type="entry name" value="Acetyltransf_1"/>
    <property type="match status" value="1"/>
</dbReference>
<dbReference type="SUPFAM" id="SSF51161">
    <property type="entry name" value="Trimeric LpxA-like enzymes"/>
    <property type="match status" value="1"/>
</dbReference>
<organism evidence="4 5">
    <name type="scientific">Klebsiella pneumoniae</name>
    <dbReference type="NCBI Taxonomy" id="573"/>
    <lineage>
        <taxon>Bacteria</taxon>
        <taxon>Pseudomonadati</taxon>
        <taxon>Pseudomonadota</taxon>
        <taxon>Gammaproteobacteria</taxon>
        <taxon>Enterobacterales</taxon>
        <taxon>Enterobacteriaceae</taxon>
        <taxon>Klebsiella/Raoultella group</taxon>
        <taxon>Klebsiella</taxon>
        <taxon>Klebsiella pneumoniae complex</taxon>
    </lineage>
</organism>
<evidence type="ECO:0000313" key="5">
    <source>
        <dbReference type="Proteomes" id="UP000251088"/>
    </source>
</evidence>
<protein>
    <submittedName>
        <fullName evidence="4">UDP-3-O-(3-hydroxymyristoyl)-glucosamine N-acyltransferase</fullName>
        <ecNumber evidence="4">2.3.1.191</ecNumber>
    </submittedName>
</protein>
<evidence type="ECO:0000256" key="2">
    <source>
        <dbReference type="ARBA" id="ARBA00023315"/>
    </source>
</evidence>
<dbReference type="InterPro" id="IPR000182">
    <property type="entry name" value="GNAT_dom"/>
</dbReference>
<dbReference type="InterPro" id="IPR011004">
    <property type="entry name" value="Trimer_LpxA-like_sf"/>
</dbReference>
<name>A0A2X3CUD3_KLEPN</name>
<keyword evidence="1 4" id="KW-0808">Transferase</keyword>
<dbReference type="Pfam" id="PF00132">
    <property type="entry name" value="Hexapep"/>
    <property type="match status" value="1"/>
</dbReference>
<dbReference type="PROSITE" id="PS51186">
    <property type="entry name" value="GNAT"/>
    <property type="match status" value="1"/>
</dbReference>
<dbReference type="Proteomes" id="UP000251088">
    <property type="component" value="Unassembled WGS sequence"/>
</dbReference>
<keyword evidence="2 4" id="KW-0012">Acyltransferase</keyword>
<evidence type="ECO:0000313" key="4">
    <source>
        <dbReference type="EMBL" id="SQC16234.1"/>
    </source>
</evidence>
<dbReference type="Gene3D" id="3.40.630.30">
    <property type="match status" value="1"/>
</dbReference>
<dbReference type="GO" id="GO:0103118">
    <property type="term" value="F:UDP-3-O-[(3R)-3-hydroxyacyl]-glucosamine N-acyltransferase activity"/>
    <property type="evidence" value="ECO:0007669"/>
    <property type="project" value="UniProtKB-EC"/>
</dbReference>
<reference evidence="4 5" key="1">
    <citation type="submission" date="2018-06" db="EMBL/GenBank/DDBJ databases">
        <authorList>
            <consortium name="Pathogen Informatics"/>
            <person name="Doyle S."/>
        </authorList>
    </citation>
    <scope>NUCLEOTIDE SEQUENCE [LARGE SCALE GENOMIC DNA]</scope>
    <source>
        <strain evidence="4 5">NCTC9128</strain>
    </source>
</reference>
<feature type="domain" description="N-acetyltransferase" evidence="3">
    <location>
        <begin position="2"/>
        <end position="160"/>
    </location>
</feature>
<dbReference type="EC" id="2.3.1.191" evidence="4"/>
<dbReference type="Gene3D" id="2.160.10.10">
    <property type="entry name" value="Hexapeptide repeat proteins"/>
    <property type="match status" value="1"/>
</dbReference>
<gene>
    <name evidence="4" type="primary">lpxD_1</name>
    <name evidence="4" type="ORF">NCTC9128_04170</name>
</gene>
<dbReference type="InterPro" id="IPR016181">
    <property type="entry name" value="Acyl_CoA_acyltransferase"/>
</dbReference>